<dbReference type="Proteomes" id="UP000565468">
    <property type="component" value="Unassembled WGS sequence"/>
</dbReference>
<reference evidence="4 5" key="1">
    <citation type="submission" date="2020-04" db="EMBL/GenBank/DDBJ databases">
        <title>Paenibacillus algicola sp. nov., a novel marine bacterium producing alginate lyase.</title>
        <authorList>
            <person name="Huang H."/>
        </authorList>
    </citation>
    <scope>NUCLEOTIDE SEQUENCE [LARGE SCALE GENOMIC DNA]</scope>
    <source>
        <strain evidence="4 5">L7-75</strain>
    </source>
</reference>
<organism evidence="4 5">
    <name type="scientific">Paenibacillus lemnae</name>
    <dbReference type="NCBI Taxonomy" id="1330551"/>
    <lineage>
        <taxon>Bacteria</taxon>
        <taxon>Bacillati</taxon>
        <taxon>Bacillota</taxon>
        <taxon>Bacilli</taxon>
        <taxon>Bacillales</taxon>
        <taxon>Paenibacillaceae</taxon>
        <taxon>Paenibacillus</taxon>
    </lineage>
</organism>
<dbReference type="Gene3D" id="3.40.50.1820">
    <property type="entry name" value="alpha/beta hydrolase"/>
    <property type="match status" value="1"/>
</dbReference>
<feature type="active site" description="Nucleophile" evidence="1">
    <location>
        <position position="187"/>
    </location>
</feature>
<dbReference type="InterPro" id="IPR008391">
    <property type="entry name" value="AXE1_dom"/>
</dbReference>
<dbReference type="RefSeq" id="WP_169503924.1">
    <property type="nucleotide sequence ID" value="NZ_JABBPN010000003.1"/>
</dbReference>
<name>A0A848M4L0_PAELE</name>
<protein>
    <submittedName>
        <fullName evidence="4">Acetylxylan esterase</fullName>
    </submittedName>
</protein>
<proteinExistence type="predicted"/>
<feature type="binding site" evidence="2">
    <location>
        <position position="97"/>
    </location>
    <ligand>
        <name>substrate</name>
    </ligand>
</feature>
<dbReference type="PANTHER" id="PTHR40111">
    <property type="entry name" value="CEPHALOSPORIN-C DEACETYLASE"/>
    <property type="match status" value="1"/>
</dbReference>
<evidence type="ECO:0000313" key="5">
    <source>
        <dbReference type="Proteomes" id="UP000565468"/>
    </source>
</evidence>
<evidence type="ECO:0000259" key="3">
    <source>
        <dbReference type="Pfam" id="PF05448"/>
    </source>
</evidence>
<gene>
    <name evidence="4" type="ORF">HII30_05130</name>
</gene>
<feature type="active site" description="Charge relay system" evidence="1">
    <location>
        <position position="272"/>
    </location>
</feature>
<evidence type="ECO:0000256" key="1">
    <source>
        <dbReference type="PIRSR" id="PIRSR639069-1"/>
    </source>
</evidence>
<dbReference type="GO" id="GO:0005976">
    <property type="term" value="P:polysaccharide metabolic process"/>
    <property type="evidence" value="ECO:0007669"/>
    <property type="project" value="TreeGrafter"/>
</dbReference>
<feature type="domain" description="Acetyl xylan esterase" evidence="3">
    <location>
        <begin position="22"/>
        <end position="317"/>
    </location>
</feature>
<evidence type="ECO:0000313" key="4">
    <source>
        <dbReference type="EMBL" id="NMO95171.1"/>
    </source>
</evidence>
<dbReference type="EMBL" id="JABBPN010000003">
    <property type="protein sequence ID" value="NMO95171.1"/>
    <property type="molecule type" value="Genomic_DNA"/>
</dbReference>
<sequence>MDTIKLKKIELENCSPVPTMDESKLNKFWDEVLRGFEDRPLEIQSSEEETPYPGMKVSRITYKGFDETPIHAWHIRPGWIEPSTEYTAPCVVTFPGYTGDRGYPERYAHWLMLGYNVLAVDVRGQLGETGSLLPLDSGAVKGWVSQGITNLQQSYYMAAAMDAVRAVETASQLPGVDTKRIAVVGGSQGGGLALLCGALSPFVAAIVADIPNMCRMDYGVLHSASSLNEIAAYIKRHPEQLDLILSHLAHFDMLNLAPRIKAPVLVSVGWKDNICMPETVYAAYNRIQASKEIRDYPFSGHEINEYQKREAVSFLSRLFEASSSADGKST</sequence>
<feature type="active site" description="Charge relay system" evidence="1">
    <location>
        <position position="301"/>
    </location>
</feature>
<dbReference type="AlphaFoldDB" id="A0A848M4L0"/>
<dbReference type="GO" id="GO:0052689">
    <property type="term" value="F:carboxylic ester hydrolase activity"/>
    <property type="evidence" value="ECO:0007669"/>
    <property type="project" value="TreeGrafter"/>
</dbReference>
<dbReference type="Pfam" id="PF05448">
    <property type="entry name" value="AXE1"/>
    <property type="match status" value="1"/>
</dbReference>
<keyword evidence="5" id="KW-1185">Reference proteome</keyword>
<dbReference type="SUPFAM" id="SSF53474">
    <property type="entry name" value="alpha/beta-Hydrolases"/>
    <property type="match status" value="1"/>
</dbReference>
<dbReference type="InterPro" id="IPR029058">
    <property type="entry name" value="AB_hydrolase_fold"/>
</dbReference>
<comment type="caution">
    <text evidence="4">The sequence shown here is derived from an EMBL/GenBank/DDBJ whole genome shotgun (WGS) entry which is preliminary data.</text>
</comment>
<evidence type="ECO:0000256" key="2">
    <source>
        <dbReference type="PIRSR" id="PIRSR639069-2"/>
    </source>
</evidence>
<accession>A0A848M4L0</accession>
<dbReference type="PANTHER" id="PTHR40111:SF1">
    <property type="entry name" value="CEPHALOSPORIN-C DEACETYLASE"/>
    <property type="match status" value="1"/>
</dbReference>
<dbReference type="InterPro" id="IPR039069">
    <property type="entry name" value="CE7"/>
</dbReference>